<feature type="region of interest" description="Disordered" evidence="1">
    <location>
        <begin position="114"/>
        <end position="135"/>
    </location>
</feature>
<reference evidence="2 3" key="1">
    <citation type="submission" date="2018-09" db="EMBL/GenBank/DDBJ databases">
        <authorList>
            <person name="Tagini F."/>
        </authorList>
    </citation>
    <scope>NUCLEOTIDE SEQUENCE [LARGE SCALE GENOMIC DNA]</scope>
    <source>
        <strain evidence="2 3">MK142</strain>
    </source>
</reference>
<dbReference type="Proteomes" id="UP000268285">
    <property type="component" value="Unassembled WGS sequence"/>
</dbReference>
<dbReference type="AlphaFoldDB" id="A0A498QSD4"/>
<name>A0A498QSD4_9MYCO</name>
<protein>
    <submittedName>
        <fullName evidence="2">Uncharacterized protein</fullName>
    </submittedName>
</protein>
<dbReference type="EMBL" id="UPHU01000001">
    <property type="protein sequence ID" value="VBA51136.1"/>
    <property type="molecule type" value="Genomic_DNA"/>
</dbReference>
<evidence type="ECO:0000313" key="2">
    <source>
        <dbReference type="EMBL" id="VBA51136.1"/>
    </source>
</evidence>
<keyword evidence="3" id="KW-1185">Reference proteome</keyword>
<accession>A0A498QSD4</accession>
<gene>
    <name evidence="2" type="ORF">LAUMK142_02951</name>
</gene>
<sequence length="147" mass="15105">MRVGGVCVATASHLGGETTFAPTMVLDQIDGQWLGVAIGSDKCQGAPAEIWEVFTLQPGPGGSFTGEFAAMTSNDCVGKHTVTFTRIGDVDLNSLPDPATLPPRVVSPAEALRGSYHANNGPSGAGVSRNRRTMRSPPAVCVPAIGA</sequence>
<organism evidence="2 3">
    <name type="scientific">Mycobacterium pseudokansasii</name>
    <dbReference type="NCBI Taxonomy" id="2341080"/>
    <lineage>
        <taxon>Bacteria</taxon>
        <taxon>Bacillati</taxon>
        <taxon>Actinomycetota</taxon>
        <taxon>Actinomycetes</taxon>
        <taxon>Mycobacteriales</taxon>
        <taxon>Mycobacteriaceae</taxon>
        <taxon>Mycobacterium</taxon>
    </lineage>
</organism>
<evidence type="ECO:0000256" key="1">
    <source>
        <dbReference type="SAM" id="MobiDB-lite"/>
    </source>
</evidence>
<proteinExistence type="predicted"/>
<evidence type="ECO:0000313" key="3">
    <source>
        <dbReference type="Proteomes" id="UP000268285"/>
    </source>
</evidence>